<dbReference type="EMBL" id="RWGY01000005">
    <property type="protein sequence ID" value="TVU43276.1"/>
    <property type="molecule type" value="Genomic_DNA"/>
</dbReference>
<evidence type="ECO:0000313" key="1">
    <source>
        <dbReference type="EMBL" id="TVU43276.1"/>
    </source>
</evidence>
<sequence length="95" mass="10441">MNGPTTQHNSARFTVPAAASDDASAAIRFCFPKPDPYWLSSHRDPQMESLCSQDEEFPGMKVAANAIARDRDGSVFIHMFASRNVSLAILLLTEL</sequence>
<feature type="non-terminal residue" evidence="1">
    <location>
        <position position="1"/>
    </location>
</feature>
<dbReference type="Gramene" id="TVU43276">
    <property type="protein sequence ID" value="TVU43276"/>
    <property type="gene ID" value="EJB05_09731"/>
</dbReference>
<accession>A0A5J9W5P8</accession>
<dbReference type="Proteomes" id="UP000324897">
    <property type="component" value="Unassembled WGS sequence"/>
</dbReference>
<comment type="caution">
    <text evidence="1">The sequence shown here is derived from an EMBL/GenBank/DDBJ whole genome shotgun (WGS) entry which is preliminary data.</text>
</comment>
<organism evidence="1 2">
    <name type="scientific">Eragrostis curvula</name>
    <name type="common">weeping love grass</name>
    <dbReference type="NCBI Taxonomy" id="38414"/>
    <lineage>
        <taxon>Eukaryota</taxon>
        <taxon>Viridiplantae</taxon>
        <taxon>Streptophyta</taxon>
        <taxon>Embryophyta</taxon>
        <taxon>Tracheophyta</taxon>
        <taxon>Spermatophyta</taxon>
        <taxon>Magnoliopsida</taxon>
        <taxon>Liliopsida</taxon>
        <taxon>Poales</taxon>
        <taxon>Poaceae</taxon>
        <taxon>PACMAD clade</taxon>
        <taxon>Chloridoideae</taxon>
        <taxon>Eragrostideae</taxon>
        <taxon>Eragrostidinae</taxon>
        <taxon>Eragrostis</taxon>
    </lineage>
</organism>
<evidence type="ECO:0000313" key="2">
    <source>
        <dbReference type="Proteomes" id="UP000324897"/>
    </source>
</evidence>
<dbReference type="AlphaFoldDB" id="A0A5J9W5P8"/>
<name>A0A5J9W5P8_9POAL</name>
<proteinExistence type="predicted"/>
<reference evidence="1 2" key="1">
    <citation type="journal article" date="2019" name="Sci. Rep.">
        <title>A high-quality genome of Eragrostis curvula grass provides insights into Poaceae evolution and supports new strategies to enhance forage quality.</title>
        <authorList>
            <person name="Carballo J."/>
            <person name="Santos B.A.C.M."/>
            <person name="Zappacosta D."/>
            <person name="Garbus I."/>
            <person name="Selva J.P."/>
            <person name="Gallo C.A."/>
            <person name="Diaz A."/>
            <person name="Albertini E."/>
            <person name="Caccamo M."/>
            <person name="Echenique V."/>
        </authorList>
    </citation>
    <scope>NUCLEOTIDE SEQUENCE [LARGE SCALE GENOMIC DNA]</scope>
    <source>
        <strain evidence="2">cv. Victoria</strain>
        <tissue evidence="1">Leaf</tissue>
    </source>
</reference>
<protein>
    <submittedName>
        <fullName evidence="1">Uncharacterized protein</fullName>
    </submittedName>
</protein>
<keyword evidence="2" id="KW-1185">Reference proteome</keyword>
<gene>
    <name evidence="1" type="ORF">EJB05_09731</name>
</gene>